<sequence>MGWNRITAPAPRCPTLASSIPRNPHVDLSAISSAPRSPLASFPEIINPEGTIHRVLGLCLGSLGACPAPCAPLLPSPTSAGILAEPPARAVTPAHSTLTTAQRHPPKHNPMDTSGGDGSIPQRGRAGDPLGSTAWDPLGSGDGLHWGRCALGPVTGVTCPQQTPLLSSRCSLPVPSSPLLSPSCCHLRCCRAAELLAWDPAASPAPNLGSITPKQPNEQLWRGGALHPGFQPPSPSSSKAAPGWRCRERLKSFNAPIQDPTHLRRAQGLDPTNIFPPTNASGPQAVRGDPRGTPGLIPLCTLQEWADVCCRGLRSVHAYILVYDICCFDSFEYIKTIRQQILETRVIGTSETPIIIVGNKRDLQRGRVIPRWNVSNLVKKTWKCGYIECSAKYNWHILLLFSELLKSVGCARCKHVHTTIRFQGALRRNRCTIM</sequence>
<dbReference type="GeneTree" id="ENSGT00940000160764"/>
<dbReference type="GO" id="GO:0003924">
    <property type="term" value="F:GTPase activity"/>
    <property type="evidence" value="ECO:0007669"/>
    <property type="project" value="InterPro"/>
</dbReference>
<dbReference type="Proteomes" id="UP000016666">
    <property type="component" value="Chromosome 20"/>
</dbReference>
<reference evidence="3 4" key="1">
    <citation type="submission" date="2017-10" db="EMBL/GenBank/DDBJ databases">
        <title>A new Pekin duck reference genome.</title>
        <authorList>
            <person name="Hou Z.-C."/>
            <person name="Zhou Z.-K."/>
            <person name="Zhu F."/>
            <person name="Hou S.-S."/>
        </authorList>
    </citation>
    <scope>NUCLEOTIDE SEQUENCE [LARGE SCALE GENOMIC DNA]</scope>
</reference>
<evidence type="ECO:0000313" key="4">
    <source>
        <dbReference type="Proteomes" id="UP000016666"/>
    </source>
</evidence>
<dbReference type="PRINTS" id="PR00449">
    <property type="entry name" value="RASTRNSFRMNG"/>
</dbReference>
<keyword evidence="4" id="KW-1185">Reference proteome</keyword>
<dbReference type="InterPro" id="IPR001806">
    <property type="entry name" value="Small_GTPase"/>
</dbReference>
<reference evidence="3" key="3">
    <citation type="submission" date="2025-09" db="UniProtKB">
        <authorList>
            <consortium name="Ensembl"/>
        </authorList>
    </citation>
    <scope>IDENTIFICATION</scope>
</reference>
<dbReference type="Gene3D" id="3.40.50.300">
    <property type="entry name" value="P-loop containing nucleotide triphosphate hydrolases"/>
    <property type="match status" value="1"/>
</dbReference>
<dbReference type="PANTHER" id="PTHR46350:SF2">
    <property type="entry name" value="RAS LIKE FAMILY 10 MEMBER B"/>
    <property type="match status" value="1"/>
</dbReference>
<evidence type="ECO:0000313" key="3">
    <source>
        <dbReference type="Ensembl" id="ENSAPLP00000021971.1"/>
    </source>
</evidence>
<evidence type="ECO:0000256" key="1">
    <source>
        <dbReference type="ARBA" id="ARBA00022741"/>
    </source>
</evidence>
<dbReference type="GO" id="GO:0005525">
    <property type="term" value="F:GTP binding"/>
    <property type="evidence" value="ECO:0007669"/>
    <property type="project" value="InterPro"/>
</dbReference>
<dbReference type="SUPFAM" id="SSF52540">
    <property type="entry name" value="P-loop containing nucleoside triphosphate hydrolases"/>
    <property type="match status" value="1"/>
</dbReference>
<dbReference type="Pfam" id="PF00071">
    <property type="entry name" value="Ras"/>
    <property type="match status" value="1"/>
</dbReference>
<proteinExistence type="predicted"/>
<dbReference type="Ensembl" id="ENSAPLT00000045545.1">
    <property type="protein sequence ID" value="ENSAPLP00000021971.1"/>
    <property type="gene ID" value="ENSAPLG00000030046.1"/>
</dbReference>
<reference evidence="3" key="2">
    <citation type="submission" date="2025-08" db="UniProtKB">
        <authorList>
            <consortium name="Ensembl"/>
        </authorList>
    </citation>
    <scope>IDENTIFICATION</scope>
</reference>
<protein>
    <submittedName>
        <fullName evidence="3">RAS like family 10 member B</fullName>
    </submittedName>
</protein>
<dbReference type="STRING" id="8840.ENSAPLP00000021971"/>
<evidence type="ECO:0000256" key="2">
    <source>
        <dbReference type="SAM" id="MobiDB-lite"/>
    </source>
</evidence>
<dbReference type="InterPro" id="IPR052661">
    <property type="entry name" value="Ras-like_GTPase_Reg"/>
</dbReference>
<dbReference type="InterPro" id="IPR027417">
    <property type="entry name" value="P-loop_NTPase"/>
</dbReference>
<dbReference type="PANTHER" id="PTHR46350">
    <property type="entry name" value="RAS LIKE FAMILY 10 MEMBER B-RELATED"/>
    <property type="match status" value="1"/>
</dbReference>
<keyword evidence="1" id="KW-0547">Nucleotide-binding</keyword>
<dbReference type="SMART" id="SM00173">
    <property type="entry name" value="RAS"/>
    <property type="match status" value="1"/>
</dbReference>
<accession>A0A493T7Z4</accession>
<name>A0A493T7Z4_ANAPP</name>
<organism evidence="3 4">
    <name type="scientific">Anas platyrhynchos platyrhynchos</name>
    <name type="common">Northern mallard</name>
    <dbReference type="NCBI Taxonomy" id="8840"/>
    <lineage>
        <taxon>Eukaryota</taxon>
        <taxon>Metazoa</taxon>
        <taxon>Chordata</taxon>
        <taxon>Craniata</taxon>
        <taxon>Vertebrata</taxon>
        <taxon>Euteleostomi</taxon>
        <taxon>Archelosauria</taxon>
        <taxon>Archosauria</taxon>
        <taxon>Dinosauria</taxon>
        <taxon>Saurischia</taxon>
        <taxon>Theropoda</taxon>
        <taxon>Coelurosauria</taxon>
        <taxon>Aves</taxon>
        <taxon>Neognathae</taxon>
        <taxon>Galloanserae</taxon>
        <taxon>Anseriformes</taxon>
        <taxon>Anatidae</taxon>
        <taxon>Anatinae</taxon>
        <taxon>Anas</taxon>
    </lineage>
</organism>
<dbReference type="AlphaFoldDB" id="A0A493T7Z4"/>
<feature type="region of interest" description="Disordered" evidence="2">
    <location>
        <begin position="97"/>
        <end position="124"/>
    </location>
</feature>